<dbReference type="SUPFAM" id="SSF52833">
    <property type="entry name" value="Thioredoxin-like"/>
    <property type="match status" value="1"/>
</dbReference>
<dbReference type="AlphaFoldDB" id="A0ABD0LP95"/>
<dbReference type="Proteomes" id="UP001519460">
    <property type="component" value="Unassembled WGS sequence"/>
</dbReference>
<protein>
    <recommendedName>
        <fullName evidence="3">Thioredoxin domain-containing protein</fullName>
    </recommendedName>
</protein>
<keyword evidence="5" id="KW-1185">Reference proteome</keyword>
<keyword evidence="1 2" id="KW-0732">Signal</keyword>
<evidence type="ECO:0000313" key="4">
    <source>
        <dbReference type="EMBL" id="KAK7501043.1"/>
    </source>
</evidence>
<evidence type="ECO:0000256" key="2">
    <source>
        <dbReference type="SAM" id="SignalP"/>
    </source>
</evidence>
<feature type="chain" id="PRO_5044805385" description="Thioredoxin domain-containing protein" evidence="2">
    <location>
        <begin position="20"/>
        <end position="161"/>
    </location>
</feature>
<evidence type="ECO:0000313" key="5">
    <source>
        <dbReference type="Proteomes" id="UP001519460"/>
    </source>
</evidence>
<dbReference type="InterPro" id="IPR017937">
    <property type="entry name" value="Thioredoxin_CS"/>
</dbReference>
<dbReference type="InterPro" id="IPR013766">
    <property type="entry name" value="Thioredoxin_domain"/>
</dbReference>
<dbReference type="EMBL" id="JACVVK020000033">
    <property type="protein sequence ID" value="KAK7501043.1"/>
    <property type="molecule type" value="Genomic_DNA"/>
</dbReference>
<dbReference type="PROSITE" id="PS00194">
    <property type="entry name" value="THIOREDOXIN_1"/>
    <property type="match status" value="1"/>
</dbReference>
<comment type="caution">
    <text evidence="4">The sequence shown here is derived from an EMBL/GenBank/DDBJ whole genome shotgun (WGS) entry which is preliminary data.</text>
</comment>
<proteinExistence type="predicted"/>
<accession>A0ABD0LP95</accession>
<dbReference type="PROSITE" id="PS51352">
    <property type="entry name" value="THIOREDOXIN_2"/>
    <property type="match status" value="1"/>
</dbReference>
<evidence type="ECO:0000256" key="1">
    <source>
        <dbReference type="ARBA" id="ARBA00022729"/>
    </source>
</evidence>
<dbReference type="PANTHER" id="PTHR15337:SF11">
    <property type="entry name" value="THIOREDOXIN DOMAIN-CONTAINING PROTEIN"/>
    <property type="match status" value="1"/>
</dbReference>
<organism evidence="4 5">
    <name type="scientific">Batillaria attramentaria</name>
    <dbReference type="NCBI Taxonomy" id="370345"/>
    <lineage>
        <taxon>Eukaryota</taxon>
        <taxon>Metazoa</taxon>
        <taxon>Spiralia</taxon>
        <taxon>Lophotrochozoa</taxon>
        <taxon>Mollusca</taxon>
        <taxon>Gastropoda</taxon>
        <taxon>Caenogastropoda</taxon>
        <taxon>Sorbeoconcha</taxon>
        <taxon>Cerithioidea</taxon>
        <taxon>Batillariidae</taxon>
        <taxon>Batillaria</taxon>
    </lineage>
</organism>
<feature type="signal peptide" evidence="2">
    <location>
        <begin position="1"/>
        <end position="19"/>
    </location>
</feature>
<feature type="domain" description="Thioredoxin" evidence="3">
    <location>
        <begin position="13"/>
        <end position="145"/>
    </location>
</feature>
<dbReference type="Pfam" id="PF13899">
    <property type="entry name" value="Thioredoxin_7"/>
    <property type="match status" value="1"/>
</dbReference>
<reference evidence="4 5" key="1">
    <citation type="journal article" date="2023" name="Sci. Data">
        <title>Genome assembly of the Korean intertidal mud-creeper Batillaria attramentaria.</title>
        <authorList>
            <person name="Patra A.K."/>
            <person name="Ho P.T."/>
            <person name="Jun S."/>
            <person name="Lee S.J."/>
            <person name="Kim Y."/>
            <person name="Won Y.J."/>
        </authorList>
    </citation>
    <scope>NUCLEOTIDE SEQUENCE [LARGE SCALE GENOMIC DNA]</scope>
    <source>
        <strain evidence="4">Wonlab-2016</strain>
    </source>
</reference>
<sequence length="161" mass="18136">MASVLFSVCVAFSLFCVQAANELARGWGDEIDWMPLDKAWEKSQEEKKVLMLVIHKTWCGACKALKPKFAESAEIRKLSSEFVMVNVEDNEEPSEEKYRPDGGYIPRILFFGPDGKLLDEYNKNGNAKYKYFYGNAESVVDSMKNVLKSAGTGSESVKKEL</sequence>
<dbReference type="Gene3D" id="3.40.30.10">
    <property type="entry name" value="Glutaredoxin"/>
    <property type="match status" value="1"/>
</dbReference>
<name>A0ABD0LP95_9CAEN</name>
<dbReference type="InterPro" id="IPR051099">
    <property type="entry name" value="AGR/TXD"/>
</dbReference>
<dbReference type="PANTHER" id="PTHR15337">
    <property type="entry name" value="ANTERIOR GRADIENT PROTEIN-RELATED"/>
    <property type="match status" value="1"/>
</dbReference>
<gene>
    <name evidence="4" type="ORF">BaRGS_00007528</name>
</gene>
<dbReference type="InterPro" id="IPR036249">
    <property type="entry name" value="Thioredoxin-like_sf"/>
</dbReference>
<evidence type="ECO:0000259" key="3">
    <source>
        <dbReference type="PROSITE" id="PS51352"/>
    </source>
</evidence>